<keyword evidence="3" id="KW-1185">Reference proteome</keyword>
<dbReference type="Proteomes" id="UP001232536">
    <property type="component" value="Unassembled WGS sequence"/>
</dbReference>
<evidence type="ECO:0000259" key="1">
    <source>
        <dbReference type="Pfam" id="PF01926"/>
    </source>
</evidence>
<accession>A0ABT9D9Q7</accession>
<feature type="domain" description="G" evidence="1">
    <location>
        <begin position="86"/>
        <end position="216"/>
    </location>
</feature>
<dbReference type="SUPFAM" id="SSF52540">
    <property type="entry name" value="P-loop containing nucleoside triphosphate hydrolases"/>
    <property type="match status" value="1"/>
</dbReference>
<dbReference type="PANTHER" id="PTHR42698">
    <property type="entry name" value="GTPASE ERA"/>
    <property type="match status" value="1"/>
</dbReference>
<protein>
    <submittedName>
        <fullName evidence="2">GTPase domain-containing protein</fullName>
    </submittedName>
</protein>
<comment type="caution">
    <text evidence="2">The sequence shown here is derived from an EMBL/GenBank/DDBJ whole genome shotgun (WGS) entry which is preliminary data.</text>
</comment>
<dbReference type="InterPro" id="IPR006073">
    <property type="entry name" value="GTP-bd"/>
</dbReference>
<dbReference type="InterPro" id="IPR005662">
    <property type="entry name" value="GTPase_Era-like"/>
</dbReference>
<organism evidence="2 3">
    <name type="scientific">Actinotalea lenta</name>
    <dbReference type="NCBI Taxonomy" id="3064654"/>
    <lineage>
        <taxon>Bacteria</taxon>
        <taxon>Bacillati</taxon>
        <taxon>Actinomycetota</taxon>
        <taxon>Actinomycetes</taxon>
        <taxon>Micrococcales</taxon>
        <taxon>Cellulomonadaceae</taxon>
        <taxon>Actinotalea</taxon>
    </lineage>
</organism>
<proteinExistence type="predicted"/>
<evidence type="ECO:0000313" key="2">
    <source>
        <dbReference type="EMBL" id="MDO8107226.1"/>
    </source>
</evidence>
<dbReference type="EMBL" id="JAUQYP010000001">
    <property type="protein sequence ID" value="MDO8107226.1"/>
    <property type="molecule type" value="Genomic_DNA"/>
</dbReference>
<name>A0ABT9D9Q7_9CELL</name>
<evidence type="ECO:0000313" key="3">
    <source>
        <dbReference type="Proteomes" id="UP001232536"/>
    </source>
</evidence>
<dbReference type="PANTHER" id="PTHR42698:SF1">
    <property type="entry name" value="GTPASE ERA, MITOCHONDRIAL"/>
    <property type="match status" value="1"/>
</dbReference>
<dbReference type="InterPro" id="IPR027417">
    <property type="entry name" value="P-loop_NTPase"/>
</dbReference>
<gene>
    <name evidence="2" type="ORF">Q6348_08465</name>
</gene>
<dbReference type="CDD" id="cd00882">
    <property type="entry name" value="Ras_like_GTPase"/>
    <property type="match status" value="1"/>
</dbReference>
<sequence>MDAATRPTSGWGTVADTFADRDPGRPVAKASLLDAVTDLRAAVAETRFPLPLDGVARARRQRAELLDQLDDHLLPRLRELSAPGLVVVAGSTGAGKSTLVNSLVREEVSQAGVLRPTTRRPMLVHHPADAELLAGHPLLAHMDAVARDAVPRGVALVDAPDLDSLLEENRETARRLLDAADLWLFCTTAARYGDALPWQVLDLAAERGAAMAMVLNRVPRDAVIAVRSDLLARLGEHGLSTVPLFLVPDVGPHEGLLPESSIAPVRRWLTVLAGADRAQGVIARTQRGALAALRPRVDGLADAVQAQVDAREALEAEVGVLLAGPAERAAAEVAQGAVARGPVRGAWAAHAGRGGALGTAWTSRRAGEARASALRAVGEEVLGAARVALAAARRAGETAVAAGVGDRLAAVELPDLAPGVAEPDADAQAWLDGAASRLRGADHRGVARLLRQAGETGAAVVLAAAALGLGASRVLLERAIGGEAARALADATAADLSERMRAEVLAAGARVRAGLDQPDLAPDAASRLRLRRAVLKEWT</sequence>
<dbReference type="RefSeq" id="WP_304600858.1">
    <property type="nucleotide sequence ID" value="NZ_JAUQYP010000001.1"/>
</dbReference>
<dbReference type="Pfam" id="PF01926">
    <property type="entry name" value="MMR_HSR1"/>
    <property type="match status" value="1"/>
</dbReference>
<reference evidence="2 3" key="1">
    <citation type="submission" date="2023-07" db="EMBL/GenBank/DDBJ databases">
        <title>Description of novel actinomycetes strains, isolated from tidal flat sediment.</title>
        <authorList>
            <person name="Lu C."/>
        </authorList>
    </citation>
    <scope>NUCLEOTIDE SEQUENCE [LARGE SCALE GENOMIC DNA]</scope>
    <source>
        <strain evidence="2 3">SYSU T00b441</strain>
    </source>
</reference>
<dbReference type="Gene3D" id="3.40.50.300">
    <property type="entry name" value="P-loop containing nucleotide triphosphate hydrolases"/>
    <property type="match status" value="1"/>
</dbReference>